<dbReference type="KEGG" id="cin:100185619"/>
<dbReference type="Pfam" id="PF00092">
    <property type="entry name" value="VWA"/>
    <property type="match status" value="1"/>
</dbReference>
<keyword evidence="4" id="KW-1185">Reference proteome</keyword>
<accession>F6W0L7</accession>
<evidence type="ECO:0000313" key="3">
    <source>
        <dbReference type="Ensembl" id="ENSCINP00000001917.3"/>
    </source>
</evidence>
<evidence type="ECO:0000256" key="1">
    <source>
        <dbReference type="SAM" id="SignalP"/>
    </source>
</evidence>
<evidence type="ECO:0000313" key="4">
    <source>
        <dbReference type="Proteomes" id="UP000008144"/>
    </source>
</evidence>
<evidence type="ECO:0000259" key="2">
    <source>
        <dbReference type="PROSITE" id="PS50234"/>
    </source>
</evidence>
<reference evidence="3" key="3">
    <citation type="submission" date="2025-09" db="UniProtKB">
        <authorList>
            <consortium name="Ensembl"/>
        </authorList>
    </citation>
    <scope>IDENTIFICATION</scope>
</reference>
<dbReference type="OrthoDB" id="10583923at2759"/>
<dbReference type="SMART" id="SM00327">
    <property type="entry name" value="VWA"/>
    <property type="match status" value="1"/>
</dbReference>
<reference evidence="3" key="2">
    <citation type="submission" date="2025-08" db="UniProtKB">
        <authorList>
            <consortium name="Ensembl"/>
        </authorList>
    </citation>
    <scope>IDENTIFICATION</scope>
</reference>
<dbReference type="InterPro" id="IPR036465">
    <property type="entry name" value="vWFA_dom_sf"/>
</dbReference>
<dbReference type="AlphaFoldDB" id="F6W0L7"/>
<feature type="chain" id="PRO_5014090150" evidence="1">
    <location>
        <begin position="21"/>
        <end position="500"/>
    </location>
</feature>
<dbReference type="OMA" id="GFAQFHE"/>
<organism evidence="3 4">
    <name type="scientific">Ciona intestinalis</name>
    <name type="common">Transparent sea squirt</name>
    <name type="synonym">Ascidia intestinalis</name>
    <dbReference type="NCBI Taxonomy" id="7719"/>
    <lineage>
        <taxon>Eukaryota</taxon>
        <taxon>Metazoa</taxon>
        <taxon>Chordata</taxon>
        <taxon>Tunicata</taxon>
        <taxon>Ascidiacea</taxon>
        <taxon>Phlebobranchia</taxon>
        <taxon>Cionidae</taxon>
        <taxon>Ciona</taxon>
    </lineage>
</organism>
<dbReference type="PANTHER" id="PTHR22588:SF3">
    <property type="entry name" value="VWFA DOMAIN-CONTAINING PROTEIN"/>
    <property type="match status" value="1"/>
</dbReference>
<dbReference type="PROSITE" id="PS50234">
    <property type="entry name" value="VWFA"/>
    <property type="match status" value="1"/>
</dbReference>
<keyword evidence="1" id="KW-0732">Signal</keyword>
<dbReference type="InParanoid" id="F6W0L7"/>
<dbReference type="GeneTree" id="ENSGT00390000000573"/>
<dbReference type="GeneID" id="100185619"/>
<dbReference type="RefSeq" id="XP_002129164.1">
    <property type="nucleotide sequence ID" value="XM_002129128.4"/>
</dbReference>
<dbReference type="Gene3D" id="3.40.50.410">
    <property type="entry name" value="von Willebrand factor, type A domain"/>
    <property type="match status" value="1"/>
</dbReference>
<accession>A0A1W2WDQ1</accession>
<name>F6W0L7_CIOIN</name>
<dbReference type="Ensembl" id="ENSCINT00000001917.3">
    <property type="protein sequence ID" value="ENSCINP00000001917.3"/>
    <property type="gene ID" value="ENSCING00000001027.3"/>
</dbReference>
<dbReference type="InterPro" id="IPR052229">
    <property type="entry name" value="Collagen-VI/PIF"/>
</dbReference>
<proteinExistence type="predicted"/>
<dbReference type="HOGENOM" id="CLU_583877_0_0_1"/>
<dbReference type="InterPro" id="IPR002035">
    <property type="entry name" value="VWF_A"/>
</dbReference>
<sequence length="500" mass="56535">MVQVTMVTIVVIALLGVAQASTSSAMTSTVRRSGLDFRLGKCSADDYYVRIHLCSKSFYETVRRNGVVAPNCSTKYSTLRGCMLGVYDDCLNGTLFNVLLGRSGVREQARNNYLAFLGDERYWCTEGGLGVPRYIHAGTNCNPVYAHITKDCVRNYQRFFNSRSTYTRLCWEYHRGKTCLLQNAINHCSFTTIPLSQMMQMIVDVTFDYQPYCRTRVDVATYDQMLHRQTCPPRAHADVIFAVDVSSGTSDAEFQSMKEAIRDIAKKLDFGMSGIRIGFAQFHERTKVSIRLNRYPNLRSFQRGLNRTRRIYTLRHQRHTGSALRYLADNIFDLESNRSVIRPFHTPLCVVMTTGASDDVTEAEAVRTLVERNVHVVRMGPHYSNNNADSDVTMTVDDTLNFTSSCGDVVEEVCFAERLYRDSIRSTPSQATTSAPMDFLNRILSLGSQAHLPLLWQPQPLIFHPFSISSVQEDARGVGTGFNISEFAPLQERVPESFPH</sequence>
<dbReference type="CDD" id="cd01450">
    <property type="entry name" value="vWFA_subfamily_ECM"/>
    <property type="match status" value="1"/>
</dbReference>
<protein>
    <submittedName>
        <fullName evidence="3">Uncharacterized LOC100185619</fullName>
    </submittedName>
</protein>
<dbReference type="SUPFAM" id="SSF53300">
    <property type="entry name" value="vWA-like"/>
    <property type="match status" value="1"/>
</dbReference>
<dbReference type="PANTHER" id="PTHR22588">
    <property type="entry name" value="VWFA DOMAIN-CONTAINING PROTEIN"/>
    <property type="match status" value="1"/>
</dbReference>
<dbReference type="Proteomes" id="UP000008144">
    <property type="component" value="Unassembled WGS sequence"/>
</dbReference>
<feature type="domain" description="VWFA" evidence="2">
    <location>
        <begin position="238"/>
        <end position="419"/>
    </location>
</feature>
<gene>
    <name evidence="3" type="primary">LOC100185619</name>
</gene>
<reference evidence="4" key="1">
    <citation type="journal article" date="2002" name="Science">
        <title>The draft genome of Ciona intestinalis: insights into chordate and vertebrate origins.</title>
        <authorList>
            <person name="Dehal P."/>
            <person name="Satou Y."/>
            <person name="Campbell R.K."/>
            <person name="Chapman J."/>
            <person name="Degnan B."/>
            <person name="De Tomaso A."/>
            <person name="Davidson B."/>
            <person name="Di Gregorio A."/>
            <person name="Gelpke M."/>
            <person name="Goodstein D.M."/>
            <person name="Harafuji N."/>
            <person name="Hastings K.E."/>
            <person name="Ho I."/>
            <person name="Hotta K."/>
            <person name="Huang W."/>
            <person name="Kawashima T."/>
            <person name="Lemaire P."/>
            <person name="Martinez D."/>
            <person name="Meinertzhagen I.A."/>
            <person name="Necula S."/>
            <person name="Nonaka M."/>
            <person name="Putnam N."/>
            <person name="Rash S."/>
            <person name="Saiga H."/>
            <person name="Satake M."/>
            <person name="Terry A."/>
            <person name="Yamada L."/>
            <person name="Wang H.G."/>
            <person name="Awazu S."/>
            <person name="Azumi K."/>
            <person name="Boore J."/>
            <person name="Branno M."/>
            <person name="Chin-Bow S."/>
            <person name="DeSantis R."/>
            <person name="Doyle S."/>
            <person name="Francino P."/>
            <person name="Keys D.N."/>
            <person name="Haga S."/>
            <person name="Hayashi H."/>
            <person name="Hino K."/>
            <person name="Imai K.S."/>
            <person name="Inaba K."/>
            <person name="Kano S."/>
            <person name="Kobayashi K."/>
            <person name="Kobayashi M."/>
            <person name="Lee B.I."/>
            <person name="Makabe K.W."/>
            <person name="Manohar C."/>
            <person name="Matassi G."/>
            <person name="Medina M."/>
            <person name="Mochizuki Y."/>
            <person name="Mount S."/>
            <person name="Morishita T."/>
            <person name="Miura S."/>
            <person name="Nakayama A."/>
            <person name="Nishizaka S."/>
            <person name="Nomoto H."/>
            <person name="Ohta F."/>
            <person name="Oishi K."/>
            <person name="Rigoutsos I."/>
            <person name="Sano M."/>
            <person name="Sasaki A."/>
            <person name="Sasakura Y."/>
            <person name="Shoguchi E."/>
            <person name="Shin-i T."/>
            <person name="Spagnuolo A."/>
            <person name="Stainier D."/>
            <person name="Suzuki M.M."/>
            <person name="Tassy O."/>
            <person name="Takatori N."/>
            <person name="Tokuoka M."/>
            <person name="Yagi K."/>
            <person name="Yoshizaki F."/>
            <person name="Wada S."/>
            <person name="Zhang C."/>
            <person name="Hyatt P.D."/>
            <person name="Larimer F."/>
            <person name="Detter C."/>
            <person name="Doggett N."/>
            <person name="Glavina T."/>
            <person name="Hawkins T."/>
            <person name="Richardson P."/>
            <person name="Lucas S."/>
            <person name="Kohara Y."/>
            <person name="Levine M."/>
            <person name="Satoh N."/>
            <person name="Rokhsar D.S."/>
        </authorList>
    </citation>
    <scope>NUCLEOTIDE SEQUENCE [LARGE SCALE GENOMIC DNA]</scope>
</reference>
<feature type="signal peptide" evidence="1">
    <location>
        <begin position="1"/>
        <end position="20"/>
    </location>
</feature>